<reference evidence="4" key="1">
    <citation type="journal article" date="2017" name="Nat. Commun.">
        <title>The North American bullfrog draft genome provides insight into hormonal regulation of long noncoding RNA.</title>
        <authorList>
            <person name="Hammond S.A."/>
            <person name="Warren R.L."/>
            <person name="Vandervalk B.P."/>
            <person name="Kucuk E."/>
            <person name="Khan H."/>
            <person name="Gibb E.A."/>
            <person name="Pandoh P."/>
            <person name="Kirk H."/>
            <person name="Zhao Y."/>
            <person name="Jones M."/>
            <person name="Mungall A.J."/>
            <person name="Coope R."/>
            <person name="Pleasance S."/>
            <person name="Moore R.A."/>
            <person name="Holt R.A."/>
            <person name="Round J.M."/>
            <person name="Ohora S."/>
            <person name="Walle B.V."/>
            <person name="Veldhoen N."/>
            <person name="Helbing C.C."/>
            <person name="Birol I."/>
        </authorList>
    </citation>
    <scope>NUCLEOTIDE SEQUENCE [LARGE SCALE GENOMIC DNA]</scope>
</reference>
<evidence type="ECO:0000256" key="1">
    <source>
        <dbReference type="SAM" id="MobiDB-lite"/>
    </source>
</evidence>
<name>A0A2G9NB94_AQUCT</name>
<proteinExistence type="predicted"/>
<organism evidence="3 4">
    <name type="scientific">Aquarana catesbeiana</name>
    <name type="common">American bullfrog</name>
    <name type="synonym">Rana catesbeiana</name>
    <dbReference type="NCBI Taxonomy" id="8400"/>
    <lineage>
        <taxon>Eukaryota</taxon>
        <taxon>Metazoa</taxon>
        <taxon>Chordata</taxon>
        <taxon>Craniata</taxon>
        <taxon>Vertebrata</taxon>
        <taxon>Euteleostomi</taxon>
        <taxon>Amphibia</taxon>
        <taxon>Batrachia</taxon>
        <taxon>Anura</taxon>
        <taxon>Neobatrachia</taxon>
        <taxon>Ranoidea</taxon>
        <taxon>Ranidae</taxon>
        <taxon>Aquarana</taxon>
    </lineage>
</organism>
<feature type="domain" description="Lamina-associated polypeptide 2 alpha C-terminal" evidence="2">
    <location>
        <begin position="85"/>
        <end position="301"/>
    </location>
</feature>
<feature type="compositionally biased region" description="Acidic residues" evidence="1">
    <location>
        <begin position="39"/>
        <end position="48"/>
    </location>
</feature>
<sequence length="364" mass="41286">MVEALQGTRGVLRCLQVERVGAYRGDSDSEEENRSVATESEEEADEEKESSSSSSRYKLSLEEVDDLLKTIHTTLNITEDKALLSLHDKMFQGMGEVKHRMFPVHKFLSETIKREWKDPERAPFFSRSLKRRFPFEEDSTQVWNKKPRLDAAFSHVSRNTDLAFEDMGILKDPMDKRADSLLKKAWDSTLANLKPAMASTVVARNLEHWLEQLKAHIEAGTPRKDLLETLPVLMRAVGYIADASAESVRMSARSSALINSTRRALWVKTWTGDTASKTKLCGLPFEGDLVFGPGLEAILERMADKKKAFPIKKKVVPQGNKNFRPFRKTSDSKETGYKRPWRSQRGRGKSGVLFRPPTPNTKSQ</sequence>
<gene>
    <name evidence="3" type="ORF">AB205_0081150</name>
</gene>
<dbReference type="AlphaFoldDB" id="A0A2G9NB94"/>
<feature type="compositionally biased region" description="Basic residues" evidence="1">
    <location>
        <begin position="339"/>
        <end position="348"/>
    </location>
</feature>
<dbReference type="Pfam" id="PF11560">
    <property type="entry name" value="LAP2alpha"/>
    <property type="match status" value="1"/>
</dbReference>
<evidence type="ECO:0000259" key="2">
    <source>
        <dbReference type="Pfam" id="PF11560"/>
    </source>
</evidence>
<feature type="region of interest" description="Disordered" evidence="1">
    <location>
        <begin position="319"/>
        <end position="364"/>
    </location>
</feature>
<dbReference type="Proteomes" id="UP000228934">
    <property type="component" value="Unassembled WGS sequence"/>
</dbReference>
<protein>
    <recommendedName>
        <fullName evidence="2">Lamina-associated polypeptide 2 alpha C-terminal domain-containing protein</fullName>
    </recommendedName>
</protein>
<feature type="compositionally biased region" description="Basic and acidic residues" evidence="1">
    <location>
        <begin position="328"/>
        <end position="337"/>
    </location>
</feature>
<dbReference type="InterPro" id="IPR021623">
    <property type="entry name" value="LAP2alpha_C"/>
</dbReference>
<dbReference type="Gene3D" id="1.10.287.3160">
    <property type="match status" value="1"/>
</dbReference>
<feature type="region of interest" description="Disordered" evidence="1">
    <location>
        <begin position="23"/>
        <end position="57"/>
    </location>
</feature>
<dbReference type="OrthoDB" id="9905409at2759"/>
<dbReference type="EMBL" id="KV922813">
    <property type="protein sequence ID" value="PIN88341.1"/>
    <property type="molecule type" value="Genomic_DNA"/>
</dbReference>
<evidence type="ECO:0000313" key="3">
    <source>
        <dbReference type="EMBL" id="PIN88341.1"/>
    </source>
</evidence>
<keyword evidence="4" id="KW-1185">Reference proteome</keyword>
<accession>A0A2G9NB94</accession>
<evidence type="ECO:0000313" key="4">
    <source>
        <dbReference type="Proteomes" id="UP000228934"/>
    </source>
</evidence>